<gene>
    <name evidence="1" type="ORF">M5I08_07485</name>
</gene>
<proteinExistence type="predicted"/>
<evidence type="ECO:0000313" key="2">
    <source>
        <dbReference type="Proteomes" id="UP001056610"/>
    </source>
</evidence>
<organism evidence="1 2">
    <name type="scientific">Candidatus Mycobacterium methanotrophicum</name>
    <dbReference type="NCBI Taxonomy" id="2943498"/>
    <lineage>
        <taxon>Bacteria</taxon>
        <taxon>Bacillati</taxon>
        <taxon>Actinomycetota</taxon>
        <taxon>Actinomycetes</taxon>
        <taxon>Mycobacteriales</taxon>
        <taxon>Mycobacteriaceae</taxon>
        <taxon>Mycobacterium</taxon>
    </lineage>
</organism>
<dbReference type="EMBL" id="CP097320">
    <property type="protein sequence ID" value="UQX12971.1"/>
    <property type="molecule type" value="Genomic_DNA"/>
</dbReference>
<keyword evidence="2" id="KW-1185">Reference proteome</keyword>
<dbReference type="RefSeq" id="WP_249763318.1">
    <property type="nucleotide sequence ID" value="NZ_CP097320.1"/>
</dbReference>
<name>A0ABY4QQR7_9MYCO</name>
<accession>A0ABY4QQR7</accession>
<reference evidence="1" key="1">
    <citation type="submission" date="2022-05" db="EMBL/GenBank/DDBJ databases">
        <title>A methanotrophic Mycobacterium dominates a cave microbial ecosystem.</title>
        <authorList>
            <person name="Van Spanning R.J.M."/>
            <person name="Guan Q."/>
            <person name="Melkonian C."/>
            <person name="Gallant J."/>
            <person name="Polerecky L."/>
            <person name="Flot J.-F."/>
            <person name="Brandt B.W."/>
            <person name="Braster M."/>
            <person name="Iturbe Espinoza P."/>
            <person name="Aerts J."/>
            <person name="Meima-Franke M."/>
            <person name="Piersma S.R."/>
            <person name="Bunduc C."/>
            <person name="Ummels R."/>
            <person name="Pain A."/>
            <person name="Fleming E.J."/>
            <person name="van der Wel N."/>
            <person name="Gherman V.D."/>
            <person name="Sarbu S.M."/>
            <person name="Bodelier P.L.E."/>
            <person name="Bitter W."/>
        </authorList>
    </citation>
    <scope>NUCLEOTIDE SEQUENCE</scope>
    <source>
        <strain evidence="1">Sulfur Cave</strain>
    </source>
</reference>
<dbReference type="Proteomes" id="UP001056610">
    <property type="component" value="Chromosome"/>
</dbReference>
<protein>
    <submittedName>
        <fullName evidence="1">Uncharacterized protein</fullName>
    </submittedName>
</protein>
<evidence type="ECO:0000313" key="1">
    <source>
        <dbReference type="EMBL" id="UQX12971.1"/>
    </source>
</evidence>
<sequence>MSLHAFKVALCDSAWLPTRSGPHMLWRRRKGAEVEDGDQEEVERVWDWIDRLDSFTSTLDALDGETPTDFCESVCDAWKSIAMTGSPPSTSPAILIILESFAALSHVMTTVSMDWADTPDVRDRLTRSDVERLVKDELNRIVRDGQRWLTAGLPSNDEIRRRTAAASAGVKAALDANERKNAELDAQDAAAEADQYGAILLHRDPTRSDAPIFEKVCSFTEEENARYVKAYERLWRMIDSELLQHISDESDRLCDVLIGVLRELQSQRVSLSDQDAMDERRRRIRSALISFTAALQIHEYQTVRSVRETLGLGRAQVEAVKALFDDLKRNSFEYRWLEAVRDALQHGDINAFKWSFNVSVRVDPEVKINLDRAFMLDFINDNRNKPWLKRRELEELDSDPSVLDMIKAIQPLMGPLQEKLDKVLYPNVVEDAATVKELIGRFGGRHGMYFLQASPGFTRRQLVPSQLPLAPRVLQFAESYEPD</sequence>